<dbReference type="InterPro" id="IPR036390">
    <property type="entry name" value="WH_DNA-bd_sf"/>
</dbReference>
<protein>
    <submittedName>
        <fullName evidence="1">Uncharacterized protein</fullName>
    </submittedName>
</protein>
<organism evidence="1">
    <name type="scientific">Candidatus Iainarchaeum sp</name>
    <dbReference type="NCBI Taxonomy" id="3101447"/>
    <lineage>
        <taxon>Archaea</taxon>
        <taxon>Candidatus Iainarchaeota</taxon>
        <taxon>Candidatus Iainarchaeia</taxon>
        <taxon>Candidatus Iainarchaeales</taxon>
        <taxon>Candidatus Iainarchaeaceae</taxon>
        <taxon>Candidatus Iainarchaeum</taxon>
    </lineage>
</organism>
<proteinExistence type="predicted"/>
<gene>
    <name evidence="1" type="ORF">IPJ89_02745</name>
</gene>
<dbReference type="Pfam" id="PF25212">
    <property type="entry name" value="HVO_A0114"/>
    <property type="match status" value="1"/>
</dbReference>
<reference evidence="1" key="1">
    <citation type="submission" date="2020-11" db="EMBL/GenBank/DDBJ databases">
        <title>Connecting structure to function with the recovery of over 1000 high-quality activated sludge metagenome-assembled genomes encoding full-length rRNA genes using long-read sequencing.</title>
        <authorList>
            <person name="Singleton C.M."/>
            <person name="Petriglieri F."/>
            <person name="Kristensen J.M."/>
            <person name="Kirkegaard R.H."/>
            <person name="Michaelsen T.Y."/>
            <person name="Andersen M.H."/>
            <person name="Karst S.M."/>
            <person name="Dueholm M.S."/>
            <person name="Nielsen P.H."/>
            <person name="Albertsen M."/>
        </authorList>
    </citation>
    <scope>NUCLEOTIDE SEQUENCE</scope>
    <source>
        <strain evidence="1">Fred_18-Q3-R57-64_BAT3C.431</strain>
    </source>
</reference>
<dbReference type="InterPro" id="IPR036388">
    <property type="entry name" value="WH-like_DNA-bd_sf"/>
</dbReference>
<dbReference type="AlphaFoldDB" id="A0A7T9DKR1"/>
<accession>A0A7T9DKR1</accession>
<dbReference type="EMBL" id="CP064981">
    <property type="protein sequence ID" value="QQR93132.1"/>
    <property type="molecule type" value="Genomic_DNA"/>
</dbReference>
<dbReference type="Proteomes" id="UP000596004">
    <property type="component" value="Chromosome"/>
</dbReference>
<sequence>MKMKKNILTIIIGGDMDRDERELLTNPEAAEQPENVLYLDSYEQLHSILSPARLDLLRYLIQNKRLRRSRSVGQVAKELNRKQEAISRDLHYLSGHRHVQLKKKNSWCMHSLNWMELIFDFKMPELVSVQTLHSQALAWNK</sequence>
<dbReference type="Gene3D" id="1.10.10.10">
    <property type="entry name" value="Winged helix-like DNA-binding domain superfamily/Winged helix DNA-binding domain"/>
    <property type="match status" value="1"/>
</dbReference>
<dbReference type="SUPFAM" id="SSF46785">
    <property type="entry name" value="Winged helix' DNA-binding domain"/>
    <property type="match status" value="1"/>
</dbReference>
<name>A0A7T9DKR1_9ARCH</name>
<evidence type="ECO:0000313" key="1">
    <source>
        <dbReference type="EMBL" id="QQR93132.1"/>
    </source>
</evidence>